<dbReference type="SUPFAM" id="SSF49503">
    <property type="entry name" value="Cupredoxins"/>
    <property type="match status" value="1"/>
</dbReference>
<evidence type="ECO:0000313" key="8">
    <source>
        <dbReference type="Proteomes" id="UP000294028"/>
    </source>
</evidence>
<evidence type="ECO:0000256" key="4">
    <source>
        <dbReference type="ARBA" id="ARBA00023008"/>
    </source>
</evidence>
<dbReference type="InterPro" id="IPR000923">
    <property type="entry name" value="BlueCu_1"/>
</dbReference>
<keyword evidence="3" id="KW-0249">Electron transport</keyword>
<protein>
    <submittedName>
        <fullName evidence="7">Plasmid stabilization protein</fullName>
    </submittedName>
</protein>
<reference evidence="7 8" key="1">
    <citation type="submission" date="2018-12" db="EMBL/GenBank/DDBJ databases">
        <title>Genome analysis provides insights into bioremediation potentialities of Halogeometricum borinquense strain N11.</title>
        <authorList>
            <person name="Najjari A."/>
            <person name="Youssef N."/>
            <person name="Fhoula I."/>
            <person name="Ben Dhia O."/>
            <person name="Mahjoubi M."/>
            <person name="Ouzari H.I."/>
            <person name="Cherif A."/>
        </authorList>
    </citation>
    <scope>NUCLEOTIDE SEQUENCE [LARGE SCALE GENOMIC DNA]</scope>
    <source>
        <strain evidence="7 8">N11</strain>
    </source>
</reference>
<evidence type="ECO:0000256" key="2">
    <source>
        <dbReference type="ARBA" id="ARBA00022723"/>
    </source>
</evidence>
<evidence type="ECO:0000256" key="1">
    <source>
        <dbReference type="ARBA" id="ARBA00022448"/>
    </source>
</evidence>
<dbReference type="PROSITE" id="PS51257">
    <property type="entry name" value="PROKAR_LIPOPROTEIN"/>
    <property type="match status" value="1"/>
</dbReference>
<gene>
    <name evidence="7" type="ORF">ELS19_11950</name>
</gene>
<comment type="caution">
    <text evidence="7">The sequence shown here is derived from an EMBL/GenBank/DDBJ whole genome shotgun (WGS) entry which is preliminary data.</text>
</comment>
<dbReference type="AlphaFoldDB" id="A0A482TN01"/>
<evidence type="ECO:0000259" key="6">
    <source>
        <dbReference type="Pfam" id="PF00127"/>
    </source>
</evidence>
<organism evidence="7 8">
    <name type="scientific">Halogeometricum borinquense</name>
    <dbReference type="NCBI Taxonomy" id="60847"/>
    <lineage>
        <taxon>Archaea</taxon>
        <taxon>Methanobacteriati</taxon>
        <taxon>Methanobacteriota</taxon>
        <taxon>Stenosarchaea group</taxon>
        <taxon>Halobacteria</taxon>
        <taxon>Halobacteriales</taxon>
        <taxon>Haloferacaceae</taxon>
        <taxon>Halogeometricum</taxon>
    </lineage>
</organism>
<dbReference type="GO" id="GO:0005507">
    <property type="term" value="F:copper ion binding"/>
    <property type="evidence" value="ECO:0007669"/>
    <property type="project" value="InterPro"/>
</dbReference>
<evidence type="ECO:0000256" key="5">
    <source>
        <dbReference type="SAM" id="MobiDB-lite"/>
    </source>
</evidence>
<keyword evidence="2" id="KW-0479">Metal-binding</keyword>
<evidence type="ECO:0000256" key="3">
    <source>
        <dbReference type="ARBA" id="ARBA00022982"/>
    </source>
</evidence>
<dbReference type="Gene3D" id="2.60.40.420">
    <property type="entry name" value="Cupredoxins - blue copper proteins"/>
    <property type="match status" value="1"/>
</dbReference>
<dbReference type="PROSITE" id="PS00196">
    <property type="entry name" value="COPPER_BLUE"/>
    <property type="match status" value="1"/>
</dbReference>
<dbReference type="EMBL" id="RZHH01000002">
    <property type="protein sequence ID" value="RYJ14591.1"/>
    <property type="molecule type" value="Genomic_DNA"/>
</dbReference>
<dbReference type="Pfam" id="PF00127">
    <property type="entry name" value="Copper-bind"/>
    <property type="match status" value="1"/>
</dbReference>
<accession>A0A482TN01</accession>
<dbReference type="RefSeq" id="WP_129784945.1">
    <property type="nucleotide sequence ID" value="NZ_RZHH01000002.1"/>
</dbReference>
<dbReference type="InterPro" id="IPR028871">
    <property type="entry name" value="BlueCu_1_BS"/>
</dbReference>
<dbReference type="PROSITE" id="PS51318">
    <property type="entry name" value="TAT"/>
    <property type="match status" value="1"/>
</dbReference>
<dbReference type="InterPro" id="IPR008972">
    <property type="entry name" value="Cupredoxin"/>
</dbReference>
<dbReference type="Proteomes" id="UP000294028">
    <property type="component" value="Unassembled WGS sequence"/>
</dbReference>
<dbReference type="InterPro" id="IPR006311">
    <property type="entry name" value="TAT_signal"/>
</dbReference>
<feature type="compositionally biased region" description="Low complexity" evidence="5">
    <location>
        <begin position="35"/>
        <end position="47"/>
    </location>
</feature>
<feature type="region of interest" description="Disordered" evidence="5">
    <location>
        <begin position="30"/>
        <end position="53"/>
    </location>
</feature>
<keyword evidence="4" id="KW-0186">Copper</keyword>
<name>A0A482TN01_9EURY</name>
<feature type="domain" description="Blue (type 1) copper" evidence="6">
    <location>
        <begin position="52"/>
        <end position="142"/>
    </location>
</feature>
<proteinExistence type="predicted"/>
<keyword evidence="1" id="KW-0813">Transport</keyword>
<dbReference type="GO" id="GO:0009055">
    <property type="term" value="F:electron transfer activity"/>
    <property type="evidence" value="ECO:0007669"/>
    <property type="project" value="InterPro"/>
</dbReference>
<evidence type="ECO:0000313" key="7">
    <source>
        <dbReference type="EMBL" id="RYJ14591.1"/>
    </source>
</evidence>
<sequence length="143" mass="15219">MSQVSRRAYLSRSALAAVGLVGLSGCSGAPEANSGTTETDGETPTATVSVGPDGEFVFTPGTDEPLTITAGTEVTFVWESDNHNIVVGNQPEGANWEGTPGDESELYDEGYTYEHTFDVPGEYHYWCEPHKSVGMIADIVVEV</sequence>